<keyword evidence="1 3" id="KW-0689">Ribosomal protein</keyword>
<evidence type="ECO:0000313" key="5">
    <source>
        <dbReference type="EMBL" id="BAS01918.1"/>
    </source>
</evidence>
<sequence length="52" mass="6152">MGKVHGSLTRAGKVKNQTKYVPKSDKKRKIRGRIKFKKKYCKLIKLKYKKNT</sequence>
<evidence type="ECO:0000256" key="4">
    <source>
        <dbReference type="SAM" id="MobiDB-lite"/>
    </source>
</evidence>
<name>A0A0H5BIN8_9EUKA</name>
<keyword evidence="5" id="KW-0542">Nucleomorph</keyword>
<protein>
    <recommendedName>
        <fullName evidence="3">40S ribosomal protein S30</fullName>
    </recommendedName>
</protein>
<geneLocation type="nucleomorph" evidence="5"/>
<dbReference type="Pfam" id="PF04758">
    <property type="entry name" value="Ribosomal_S30"/>
    <property type="match status" value="1"/>
</dbReference>
<feature type="region of interest" description="Disordered" evidence="4">
    <location>
        <begin position="1"/>
        <end position="28"/>
    </location>
</feature>
<dbReference type="AlphaFoldDB" id="A0A0H5BIN8"/>
<dbReference type="GO" id="GO:0006412">
    <property type="term" value="P:translation"/>
    <property type="evidence" value="ECO:0007669"/>
    <property type="project" value="InterPro"/>
</dbReference>
<keyword evidence="2 3" id="KW-0687">Ribonucleoprotein</keyword>
<evidence type="ECO:0000256" key="1">
    <source>
        <dbReference type="ARBA" id="ARBA00022980"/>
    </source>
</evidence>
<comment type="similarity">
    <text evidence="3">Belongs to the eukaryotic ribosomal protein eS30 family.</text>
</comment>
<dbReference type="InterPro" id="IPR006846">
    <property type="entry name" value="Ribosomal_eS30"/>
</dbReference>
<evidence type="ECO:0000256" key="3">
    <source>
        <dbReference type="RuleBase" id="RU364011"/>
    </source>
</evidence>
<organism evidence="5">
    <name type="scientific">Amorphochlora amoebiformis</name>
    <dbReference type="NCBI Taxonomy" id="1561963"/>
    <lineage>
        <taxon>Eukaryota</taxon>
        <taxon>Sar</taxon>
        <taxon>Rhizaria</taxon>
        <taxon>Cercozoa</taxon>
        <taxon>Chlorarachniophyceae</taxon>
        <taxon>Amorphochlora</taxon>
    </lineage>
</organism>
<accession>A0A0H5BIN8</accession>
<evidence type="ECO:0000256" key="2">
    <source>
        <dbReference type="ARBA" id="ARBA00023274"/>
    </source>
</evidence>
<dbReference type="GO" id="GO:1990904">
    <property type="term" value="C:ribonucleoprotein complex"/>
    <property type="evidence" value="ECO:0007669"/>
    <property type="project" value="UniProtKB-KW"/>
</dbReference>
<proteinExistence type="inferred from homology"/>
<dbReference type="EMBL" id="AB996603">
    <property type="protein sequence ID" value="BAS01918.1"/>
    <property type="molecule type" value="Genomic_DNA"/>
</dbReference>
<reference evidence="5" key="1">
    <citation type="journal article" date="2015" name="Genome Biol. Evol.">
        <title>Nucleomorph Genome Sequences of Two Chlorarachniophytes, Amorphochlora amoebiformis and Lotharella vacuolata.</title>
        <authorList>
            <person name="Suzuki S."/>
            <person name="Shirato S."/>
            <person name="Hirakawa Y."/>
            <person name="Ishida K."/>
        </authorList>
    </citation>
    <scope>NUCLEOTIDE SEQUENCE</scope>
    <source>
        <strain evidence="5">CCMP2058</strain>
    </source>
</reference>
<gene>
    <name evidence="5" type="primary">rps30</name>
</gene>
<dbReference type="GO" id="GO:0005840">
    <property type="term" value="C:ribosome"/>
    <property type="evidence" value="ECO:0007669"/>
    <property type="project" value="UniProtKB-KW"/>
</dbReference>
<dbReference type="GO" id="GO:0003735">
    <property type="term" value="F:structural constituent of ribosome"/>
    <property type="evidence" value="ECO:0007669"/>
    <property type="project" value="UniProtKB-UniRule"/>
</dbReference>